<dbReference type="GO" id="GO:0050388">
    <property type="term" value="F:uronate dehydrogenase activity"/>
    <property type="evidence" value="ECO:0007669"/>
    <property type="project" value="UniProtKB-EC"/>
</dbReference>
<name>A0ABU0K2W9_9BACL</name>
<dbReference type="SUPFAM" id="SSF51735">
    <property type="entry name" value="NAD(P)-binding Rossmann-fold domains"/>
    <property type="match status" value="1"/>
</dbReference>
<reference evidence="5" key="1">
    <citation type="submission" date="2023-07" db="EMBL/GenBank/DDBJ databases">
        <title>Genomic Encyclopedia of Type Strains, Phase IV (KMG-IV): sequencing the most valuable type-strain genomes for metagenomic binning, comparative biology and taxonomic classification.</title>
        <authorList>
            <person name="Goeker M."/>
        </authorList>
    </citation>
    <scope>NUCLEOTIDE SEQUENCE [LARGE SCALE GENOMIC DNA]</scope>
    <source>
        <strain evidence="5">JSM 076093</strain>
    </source>
</reference>
<organism evidence="5 6">
    <name type="scientific">Guptibacillus hwajinpoensis</name>
    <dbReference type="NCBI Taxonomy" id="208199"/>
    <lineage>
        <taxon>Bacteria</taxon>
        <taxon>Bacillati</taxon>
        <taxon>Bacillota</taxon>
        <taxon>Bacilli</taxon>
        <taxon>Bacillales</taxon>
        <taxon>Guptibacillaceae</taxon>
        <taxon>Guptibacillus</taxon>
    </lineage>
</organism>
<dbReference type="InterPro" id="IPR001509">
    <property type="entry name" value="Epimerase_deHydtase"/>
</dbReference>
<dbReference type="PANTHER" id="PTHR43103:SF5">
    <property type="entry name" value="4-EPIMERASE, PUTATIVE (AFU_ORTHOLOGUE AFUA_7G00360)-RELATED"/>
    <property type="match status" value="1"/>
</dbReference>
<keyword evidence="6" id="KW-1185">Reference proteome</keyword>
<feature type="domain" description="NAD-dependent epimerase/dehydratase" evidence="4">
    <location>
        <begin position="4"/>
        <end position="167"/>
    </location>
</feature>
<gene>
    <name evidence="5" type="ORF">QO000_002688</name>
</gene>
<evidence type="ECO:0000259" key="4">
    <source>
        <dbReference type="Pfam" id="PF01370"/>
    </source>
</evidence>
<accession>A0ABU0K2W9</accession>
<protein>
    <submittedName>
        <fullName evidence="5">Uronate dehydrogenase</fullName>
        <ecNumber evidence="5">1.1.1.203</ecNumber>
    </submittedName>
</protein>
<keyword evidence="3" id="KW-0520">NAD</keyword>
<evidence type="ECO:0000256" key="1">
    <source>
        <dbReference type="ARBA" id="ARBA00007637"/>
    </source>
</evidence>
<comment type="similarity">
    <text evidence="1">Belongs to the NAD(P)-dependent epimerase/dehydratase family.</text>
</comment>
<dbReference type="Pfam" id="PF01370">
    <property type="entry name" value="Epimerase"/>
    <property type="match status" value="1"/>
</dbReference>
<dbReference type="EMBL" id="JAUSWM010000004">
    <property type="protein sequence ID" value="MDQ0483706.1"/>
    <property type="molecule type" value="Genomic_DNA"/>
</dbReference>
<evidence type="ECO:0000256" key="2">
    <source>
        <dbReference type="ARBA" id="ARBA00023002"/>
    </source>
</evidence>
<dbReference type="EC" id="1.1.1.203" evidence="5"/>
<evidence type="ECO:0000313" key="6">
    <source>
        <dbReference type="Proteomes" id="UP001226720"/>
    </source>
</evidence>
<dbReference type="Proteomes" id="UP001226720">
    <property type="component" value="Unassembled WGS sequence"/>
</dbReference>
<dbReference type="PANTHER" id="PTHR43103">
    <property type="entry name" value="NUCLEOSIDE-DIPHOSPHATE-SUGAR EPIMERASE"/>
    <property type="match status" value="1"/>
</dbReference>
<keyword evidence="2 5" id="KW-0560">Oxidoreductase</keyword>
<dbReference type="InterPro" id="IPR036291">
    <property type="entry name" value="NAD(P)-bd_dom_sf"/>
</dbReference>
<proteinExistence type="inferred from homology"/>
<dbReference type="Gene3D" id="3.40.50.720">
    <property type="entry name" value="NAD(P)-binding Rossmann-like Domain"/>
    <property type="match status" value="1"/>
</dbReference>
<sequence>MIKVLVTGAAGKIGRNVVATLGCESKYKLKLADINVEGLQEFKELGYEVIKLDVSDLEGCQVVLEGVDVVIHLAGNPSADADFYETLLDGHIKGTYNIFKASKDNHVSRVIVASSAQTIEGYPLDYQVHESSPTRPKNMYGVCKCFVEAVASYFAYEEGVHSVAIRIGAYDDLQPSGPPLSARDMSAYLSPDDFSDLLLKALNTENLPPYKLLHGISNNRFKRLNLDDTKEKIGYRPKSDAFKQSGIQFFDHDK</sequence>
<dbReference type="RefSeq" id="WP_301552533.1">
    <property type="nucleotide sequence ID" value="NZ_JAQRMZ010000008.1"/>
</dbReference>
<dbReference type="GeneID" id="301328185"/>
<evidence type="ECO:0000256" key="3">
    <source>
        <dbReference type="ARBA" id="ARBA00023027"/>
    </source>
</evidence>
<comment type="caution">
    <text evidence="5">The sequence shown here is derived from an EMBL/GenBank/DDBJ whole genome shotgun (WGS) entry which is preliminary data.</text>
</comment>
<evidence type="ECO:0000313" key="5">
    <source>
        <dbReference type="EMBL" id="MDQ0483706.1"/>
    </source>
</evidence>